<keyword evidence="4" id="KW-0285">Flavoprotein</keyword>
<feature type="domain" description="Glucose-methanol-choline oxidoreductase N-terminal" evidence="17">
    <location>
        <begin position="115"/>
        <end position="321"/>
    </location>
</feature>
<dbReference type="SUPFAM" id="SSF54373">
    <property type="entry name" value="FAD-linked reductases, C-terminal domain"/>
    <property type="match status" value="1"/>
</dbReference>
<evidence type="ECO:0000256" key="10">
    <source>
        <dbReference type="ARBA" id="ARBA00023235"/>
    </source>
</evidence>
<keyword evidence="10" id="KW-0413">Isomerase</keyword>
<keyword evidence="3" id="KW-0153">Cholesterol metabolism</keyword>
<dbReference type="Pfam" id="PF05199">
    <property type="entry name" value="GMC_oxred_C"/>
    <property type="match status" value="1"/>
</dbReference>
<dbReference type="GO" id="GO:0004769">
    <property type="term" value="F:steroid Delta-isomerase activity"/>
    <property type="evidence" value="ECO:0007669"/>
    <property type="project" value="UniProtKB-EC"/>
</dbReference>
<organism evidence="19 20">
    <name type="scientific">Kutzneria buriramensis</name>
    <dbReference type="NCBI Taxonomy" id="1045776"/>
    <lineage>
        <taxon>Bacteria</taxon>
        <taxon>Bacillati</taxon>
        <taxon>Actinomycetota</taxon>
        <taxon>Actinomycetes</taxon>
        <taxon>Pseudonocardiales</taxon>
        <taxon>Pseudonocardiaceae</taxon>
        <taxon>Kutzneria</taxon>
    </lineage>
</organism>
<dbReference type="Proteomes" id="UP000256269">
    <property type="component" value="Unassembled WGS sequence"/>
</dbReference>
<proteinExistence type="inferred from homology"/>
<evidence type="ECO:0000256" key="13">
    <source>
        <dbReference type="ARBA" id="ARBA00049723"/>
    </source>
</evidence>
<comment type="cofactor">
    <cofactor evidence="1">
        <name>FAD</name>
        <dbReference type="ChEBI" id="CHEBI:57692"/>
    </cofactor>
</comment>
<keyword evidence="20" id="KW-1185">Reference proteome</keyword>
<evidence type="ECO:0000259" key="17">
    <source>
        <dbReference type="Pfam" id="PF00732"/>
    </source>
</evidence>
<reference evidence="19 20" key="1">
    <citation type="submission" date="2018-08" db="EMBL/GenBank/DDBJ databases">
        <title>Genomic Encyclopedia of Archaeal and Bacterial Type Strains, Phase II (KMG-II): from individual species to whole genera.</title>
        <authorList>
            <person name="Goeker M."/>
        </authorList>
    </citation>
    <scope>NUCLEOTIDE SEQUENCE [LARGE SCALE GENOMIC DNA]</scope>
    <source>
        <strain evidence="19 20">DSM 45791</strain>
    </source>
</reference>
<keyword evidence="9" id="KW-0753">Steroid metabolism</keyword>
<feature type="chain" id="PRO_5039465142" description="Cholesterol oxidase" evidence="16">
    <location>
        <begin position="20"/>
        <end position="527"/>
    </location>
</feature>
<sequence length="527" mass="56191">MLGLTMLGAAAAAGATVVAADPRVARAATSTFVPAVVVGSGYGASVSALRLGAAGVRTLMLEMGQLWNTPAADGNVFCTMVNPDQRAMWFKTMTEAPLDTLLWLPVINKQINSYAGVLDRVDFPNMKVYVGRGVGGGSLVNGGMAVTPTKDSFPDILPGVDVDEMYTTYYPLANRMLGVNSVDPNWWNTTDCYQFARVGRDDAAKAGFSTAFVPNVYDFDYMEQEALGQVPKSALNCEVIYGNNHGKRSLDKSYVPAALGTGNVTLKTLTKVTGIGRNADGTYAVNTSTVDTNGNTTSSQTVNCKYLFLGAGVLGTMNLLLQARETGTLPALSQQFGQNWGPNGNIMTARANWKPTGSVQSGMPTLGIDARNQAVPVFAEIAPMPANFELFISLYLAITKSPERGSFSYDPTSGQARLNWGPSQKDFAENAAKTLFDKVNAANGTIYRYDLFSGNRAFGDDFCYHPLGGAVLGSATDMYGRVPGYPGLYVNDASLIPGWTGVNPFVTITALAERNMARVIPTDNITN</sequence>
<evidence type="ECO:0000256" key="5">
    <source>
        <dbReference type="ARBA" id="ARBA00022827"/>
    </source>
</evidence>
<feature type="signal peptide" evidence="16">
    <location>
        <begin position="1"/>
        <end position="19"/>
    </location>
</feature>
<comment type="caution">
    <text evidence="19">The sequence shown here is derived from an EMBL/GenBank/DDBJ whole genome shotgun (WGS) entry which is preliminary data.</text>
</comment>
<dbReference type="InterPro" id="IPR007867">
    <property type="entry name" value="GMC_OxRtase_C"/>
</dbReference>
<comment type="similarity">
    <text evidence="2">Belongs to the GMC oxidoreductase family.</text>
</comment>
<gene>
    <name evidence="19" type="ORF">BCF44_105176</name>
</gene>
<name>A0A3E0HPG1_9PSEU</name>
<dbReference type="AlphaFoldDB" id="A0A3E0HPG1"/>
<dbReference type="Pfam" id="PF22500">
    <property type="entry name" value="GMC_oxred_C_1st"/>
    <property type="match status" value="1"/>
</dbReference>
<dbReference type="InterPro" id="IPR052542">
    <property type="entry name" value="Cholesterol_Oxidase"/>
</dbReference>
<evidence type="ECO:0000256" key="3">
    <source>
        <dbReference type="ARBA" id="ARBA00022548"/>
    </source>
</evidence>
<feature type="domain" description="Glucose-methanol-choline oxidoreductase C-terminal" evidence="18">
    <location>
        <begin position="463"/>
        <end position="512"/>
    </location>
</feature>
<evidence type="ECO:0000256" key="11">
    <source>
        <dbReference type="ARBA" id="ARBA00038856"/>
    </source>
</evidence>
<dbReference type="GO" id="GO:0008203">
    <property type="term" value="P:cholesterol metabolic process"/>
    <property type="evidence" value="ECO:0007669"/>
    <property type="project" value="UniProtKB-KW"/>
</dbReference>
<dbReference type="InterPro" id="IPR036188">
    <property type="entry name" value="FAD/NAD-bd_sf"/>
</dbReference>
<evidence type="ECO:0000256" key="2">
    <source>
        <dbReference type="ARBA" id="ARBA00010790"/>
    </source>
</evidence>
<dbReference type="SUPFAM" id="SSF51905">
    <property type="entry name" value="FAD/NAD(P)-binding domain"/>
    <property type="match status" value="1"/>
</dbReference>
<evidence type="ECO:0000256" key="14">
    <source>
        <dbReference type="ARBA" id="ARBA00049744"/>
    </source>
</evidence>
<evidence type="ECO:0000256" key="6">
    <source>
        <dbReference type="ARBA" id="ARBA00023002"/>
    </source>
</evidence>
<dbReference type="EMBL" id="QUNO01000005">
    <property type="protein sequence ID" value="REH48318.1"/>
    <property type="molecule type" value="Genomic_DNA"/>
</dbReference>
<comment type="pathway">
    <text evidence="12">Steroid metabolism; cholesterol degradation.</text>
</comment>
<dbReference type="Gene3D" id="3.30.410.10">
    <property type="entry name" value="Cholesterol Oxidase, domain 2"/>
    <property type="match status" value="1"/>
</dbReference>
<protein>
    <recommendedName>
        <fullName evidence="14">Cholesterol oxidase</fullName>
        <ecNumber evidence="13">1.1.3.6</ecNumber>
        <ecNumber evidence="11">5.3.3.1</ecNumber>
    </recommendedName>
    <alternativeName>
        <fullName evidence="15">Cholesterol isomerase</fullName>
    </alternativeName>
</protein>
<keyword evidence="6" id="KW-0560">Oxidoreductase</keyword>
<dbReference type="Gene3D" id="3.50.50.60">
    <property type="entry name" value="FAD/NAD(P)-binding domain"/>
    <property type="match status" value="1"/>
</dbReference>
<evidence type="ECO:0000256" key="1">
    <source>
        <dbReference type="ARBA" id="ARBA00001974"/>
    </source>
</evidence>
<evidence type="ECO:0000256" key="12">
    <source>
        <dbReference type="ARBA" id="ARBA00049645"/>
    </source>
</evidence>
<dbReference type="EC" id="1.1.3.6" evidence="13"/>
<keyword evidence="8" id="KW-1207">Sterol metabolism</keyword>
<evidence type="ECO:0000256" key="8">
    <source>
        <dbReference type="ARBA" id="ARBA00023166"/>
    </source>
</evidence>
<dbReference type="PANTHER" id="PTHR47470">
    <property type="entry name" value="CHOLESTEROL OXIDASE"/>
    <property type="match status" value="1"/>
</dbReference>
<keyword evidence="7" id="KW-0443">Lipid metabolism</keyword>
<evidence type="ECO:0000313" key="20">
    <source>
        <dbReference type="Proteomes" id="UP000256269"/>
    </source>
</evidence>
<accession>A0A3E0HPG1</accession>
<dbReference type="Pfam" id="PF00732">
    <property type="entry name" value="GMC_oxred_N"/>
    <property type="match status" value="1"/>
</dbReference>
<evidence type="ECO:0000256" key="4">
    <source>
        <dbReference type="ARBA" id="ARBA00022630"/>
    </source>
</evidence>
<keyword evidence="16" id="KW-0732">Signal</keyword>
<dbReference type="GO" id="GO:0016995">
    <property type="term" value="F:cholesterol oxidase activity"/>
    <property type="evidence" value="ECO:0007669"/>
    <property type="project" value="UniProtKB-EC"/>
</dbReference>
<dbReference type="GO" id="GO:0050660">
    <property type="term" value="F:flavin adenine dinucleotide binding"/>
    <property type="evidence" value="ECO:0007669"/>
    <property type="project" value="InterPro"/>
</dbReference>
<evidence type="ECO:0000256" key="9">
    <source>
        <dbReference type="ARBA" id="ARBA00023221"/>
    </source>
</evidence>
<keyword evidence="5" id="KW-0274">FAD</keyword>
<evidence type="ECO:0000256" key="7">
    <source>
        <dbReference type="ARBA" id="ARBA00023098"/>
    </source>
</evidence>
<dbReference type="EC" id="5.3.3.1" evidence="11"/>
<evidence type="ECO:0000313" key="19">
    <source>
        <dbReference type="EMBL" id="REH48318.1"/>
    </source>
</evidence>
<dbReference type="PANTHER" id="PTHR47470:SF1">
    <property type="entry name" value="FAD-DEPENDENT OXIDOREDUCTASE 2 FAD BINDING DOMAIN-CONTAINING PROTEIN"/>
    <property type="match status" value="1"/>
</dbReference>
<evidence type="ECO:0000259" key="18">
    <source>
        <dbReference type="Pfam" id="PF05199"/>
    </source>
</evidence>
<evidence type="ECO:0000256" key="15">
    <source>
        <dbReference type="ARBA" id="ARBA00049778"/>
    </source>
</evidence>
<evidence type="ECO:0000256" key="16">
    <source>
        <dbReference type="SAM" id="SignalP"/>
    </source>
</evidence>
<dbReference type="InterPro" id="IPR000172">
    <property type="entry name" value="GMC_OxRdtase_N"/>
</dbReference>